<protein>
    <recommendedName>
        <fullName evidence="6">NUDE domain-containing protein</fullName>
    </recommendedName>
</protein>
<dbReference type="PANTHER" id="PTHR10921:SF1">
    <property type="entry name" value="NUCLEAR DISTRIBUTION PROTEIN NUDE HOMOLOG"/>
    <property type="match status" value="1"/>
</dbReference>
<keyword evidence="5" id="KW-1185">Reference proteome</keyword>
<dbReference type="GO" id="GO:0005813">
    <property type="term" value="C:centrosome"/>
    <property type="evidence" value="ECO:0000318"/>
    <property type="project" value="GO_Central"/>
</dbReference>
<dbReference type="Gene3D" id="6.10.250.1080">
    <property type="match status" value="1"/>
</dbReference>
<dbReference type="KEGG" id="mbr:MONBRDRAFT_30022"/>
<dbReference type="GO" id="GO:0000776">
    <property type="term" value="C:kinetochore"/>
    <property type="evidence" value="ECO:0000318"/>
    <property type="project" value="GO_Central"/>
</dbReference>
<evidence type="ECO:0000256" key="2">
    <source>
        <dbReference type="ARBA" id="ARBA00023054"/>
    </source>
</evidence>
<feature type="coiled-coil region" evidence="3">
    <location>
        <begin position="2"/>
        <end position="61"/>
    </location>
</feature>
<dbReference type="GeneID" id="5895785"/>
<dbReference type="InterPro" id="IPR033494">
    <property type="entry name" value="NUDE"/>
</dbReference>
<evidence type="ECO:0008006" key="6">
    <source>
        <dbReference type="Google" id="ProtNLM"/>
    </source>
</evidence>
<dbReference type="GO" id="GO:0008017">
    <property type="term" value="F:microtubule binding"/>
    <property type="evidence" value="ECO:0000318"/>
    <property type="project" value="GO_Central"/>
</dbReference>
<evidence type="ECO:0000313" key="5">
    <source>
        <dbReference type="Proteomes" id="UP000001357"/>
    </source>
</evidence>
<evidence type="ECO:0000313" key="4">
    <source>
        <dbReference type="EMBL" id="EDQ84647.1"/>
    </source>
</evidence>
<dbReference type="PANTHER" id="PTHR10921">
    <property type="entry name" value="NUCLEAR DISTRIBUTION PROTEIN NUDE HOMOLOG 1"/>
    <property type="match status" value="1"/>
</dbReference>
<gene>
    <name evidence="4" type="ORF">MONBRDRAFT_30022</name>
</gene>
<dbReference type="InParanoid" id="A9VCS8"/>
<dbReference type="RefSeq" id="XP_001750551.1">
    <property type="nucleotide sequence ID" value="XM_001750499.1"/>
</dbReference>
<dbReference type="GO" id="GO:0047496">
    <property type="term" value="P:vesicle transport along microtubule"/>
    <property type="evidence" value="ECO:0000318"/>
    <property type="project" value="GO_Central"/>
</dbReference>
<reference evidence="4 5" key="1">
    <citation type="journal article" date="2008" name="Nature">
        <title>The genome of the choanoflagellate Monosiga brevicollis and the origin of metazoans.</title>
        <authorList>
            <consortium name="JGI Sequencing"/>
            <person name="King N."/>
            <person name="Westbrook M.J."/>
            <person name="Young S.L."/>
            <person name="Kuo A."/>
            <person name="Abedin M."/>
            <person name="Chapman J."/>
            <person name="Fairclough S."/>
            <person name="Hellsten U."/>
            <person name="Isogai Y."/>
            <person name="Letunic I."/>
            <person name="Marr M."/>
            <person name="Pincus D."/>
            <person name="Putnam N."/>
            <person name="Rokas A."/>
            <person name="Wright K.J."/>
            <person name="Zuzow R."/>
            <person name="Dirks W."/>
            <person name="Good M."/>
            <person name="Goodstein D."/>
            <person name="Lemons D."/>
            <person name="Li W."/>
            <person name="Lyons J.B."/>
            <person name="Morris A."/>
            <person name="Nichols S."/>
            <person name="Richter D.J."/>
            <person name="Salamov A."/>
            <person name="Bork P."/>
            <person name="Lim W.A."/>
            <person name="Manning G."/>
            <person name="Miller W.T."/>
            <person name="McGinnis W."/>
            <person name="Shapiro H."/>
            <person name="Tjian R."/>
            <person name="Grigoriev I.V."/>
            <person name="Rokhsar D."/>
        </authorList>
    </citation>
    <scope>NUCLEOTIDE SEQUENCE [LARGE SCALE GENOMIC DNA]</scope>
    <source>
        <strain evidence="5">MX1 / ATCC 50154</strain>
    </source>
</reference>
<dbReference type="EMBL" id="CH991583">
    <property type="protein sequence ID" value="EDQ84647.1"/>
    <property type="molecule type" value="Genomic_DNA"/>
</dbReference>
<dbReference type="GO" id="GO:0000132">
    <property type="term" value="P:establishment of mitotic spindle orientation"/>
    <property type="evidence" value="ECO:0000318"/>
    <property type="project" value="GO_Central"/>
</dbReference>
<dbReference type="Proteomes" id="UP000001357">
    <property type="component" value="Unassembled WGS sequence"/>
</dbReference>
<proteinExistence type="inferred from homology"/>
<sequence>MAEDWQARCLKAEADLKELDESFNLLEQELDTEITQLKQQLKDERQQRAKYERLADEASLVDCCFLSMDSGIGFLTRRSCARKRQSKGGAESNALRQENSKLMEQLAQSEAETEKLRARVRELEQSTEHAEQQCRQLEMSKENLEDQVQDQLEQVAMVRSDLEERDEIIQRLQDDNKDLLAELSVAKTKLEDLANSMSAPNEATAAEPQAEGGLTRLQALTYCLTLSSRLLHLESRLPALASA</sequence>
<dbReference type="GO" id="GO:0051642">
    <property type="term" value="P:centrosome localization"/>
    <property type="evidence" value="ECO:0000318"/>
    <property type="project" value="GO_Central"/>
</dbReference>
<keyword evidence="2 3" id="KW-0175">Coiled coil</keyword>
<organism evidence="4 5">
    <name type="scientific">Monosiga brevicollis</name>
    <name type="common">Choanoflagellate</name>
    <dbReference type="NCBI Taxonomy" id="81824"/>
    <lineage>
        <taxon>Eukaryota</taxon>
        <taxon>Choanoflagellata</taxon>
        <taxon>Craspedida</taxon>
        <taxon>Salpingoecidae</taxon>
        <taxon>Monosiga</taxon>
    </lineage>
</organism>
<dbReference type="GO" id="GO:0005871">
    <property type="term" value="C:kinesin complex"/>
    <property type="evidence" value="ECO:0000318"/>
    <property type="project" value="GO_Central"/>
</dbReference>
<dbReference type="GO" id="GO:0007100">
    <property type="term" value="P:mitotic centrosome separation"/>
    <property type="evidence" value="ECO:0000318"/>
    <property type="project" value="GO_Central"/>
</dbReference>
<dbReference type="GO" id="GO:0007059">
    <property type="term" value="P:chromosome segregation"/>
    <property type="evidence" value="ECO:0000318"/>
    <property type="project" value="GO_Central"/>
</dbReference>
<dbReference type="AlphaFoldDB" id="A9VCS8"/>
<accession>A9VCS8</accession>
<feature type="coiled-coil region" evidence="3">
    <location>
        <begin position="92"/>
        <end position="196"/>
    </location>
</feature>
<evidence type="ECO:0000256" key="1">
    <source>
        <dbReference type="ARBA" id="ARBA00007429"/>
    </source>
</evidence>
<dbReference type="STRING" id="81824.A9VCS8"/>
<dbReference type="GO" id="GO:0007020">
    <property type="term" value="P:microtubule nucleation"/>
    <property type="evidence" value="ECO:0000318"/>
    <property type="project" value="GO_Central"/>
</dbReference>
<comment type="similarity">
    <text evidence="1">Belongs to the nudE family.</text>
</comment>
<name>A9VCS8_MONBE</name>
<evidence type="ECO:0000256" key="3">
    <source>
        <dbReference type="SAM" id="Coils"/>
    </source>
</evidence>